<accession>A0A0C3C102</accession>
<name>A0A0C3C102_HEBCY</name>
<protein>
    <submittedName>
        <fullName evidence="1">Uncharacterized protein</fullName>
    </submittedName>
</protein>
<evidence type="ECO:0000313" key="1">
    <source>
        <dbReference type="EMBL" id="KIM37356.1"/>
    </source>
</evidence>
<organism evidence="1 2">
    <name type="scientific">Hebeloma cylindrosporum</name>
    <dbReference type="NCBI Taxonomy" id="76867"/>
    <lineage>
        <taxon>Eukaryota</taxon>
        <taxon>Fungi</taxon>
        <taxon>Dikarya</taxon>
        <taxon>Basidiomycota</taxon>
        <taxon>Agaricomycotina</taxon>
        <taxon>Agaricomycetes</taxon>
        <taxon>Agaricomycetidae</taxon>
        <taxon>Agaricales</taxon>
        <taxon>Agaricineae</taxon>
        <taxon>Hymenogastraceae</taxon>
        <taxon>Hebeloma</taxon>
    </lineage>
</organism>
<sequence length="151" mass="16912">MPNDTESNPTPYFAFREMLPNPSAQDVYWPTKSHKPTPYFDFRETGLSYPANPSMRAISHNSDDIFLIPGKRCRPVGPISASGKCCPVQPTLALRLEPLHHARHSTLFLVSENVASCSKFQFICRPRGRAVPHLTGPYHPSPFHPQHIPGP</sequence>
<proteinExistence type="predicted"/>
<evidence type="ECO:0000313" key="2">
    <source>
        <dbReference type="Proteomes" id="UP000053424"/>
    </source>
</evidence>
<dbReference type="EMBL" id="KN831798">
    <property type="protein sequence ID" value="KIM37356.1"/>
    <property type="molecule type" value="Genomic_DNA"/>
</dbReference>
<keyword evidence="2" id="KW-1185">Reference proteome</keyword>
<dbReference type="Proteomes" id="UP000053424">
    <property type="component" value="Unassembled WGS sequence"/>
</dbReference>
<reference evidence="2" key="2">
    <citation type="submission" date="2015-01" db="EMBL/GenBank/DDBJ databases">
        <title>Evolutionary Origins and Diversification of the Mycorrhizal Mutualists.</title>
        <authorList>
            <consortium name="DOE Joint Genome Institute"/>
            <consortium name="Mycorrhizal Genomics Consortium"/>
            <person name="Kohler A."/>
            <person name="Kuo A."/>
            <person name="Nagy L.G."/>
            <person name="Floudas D."/>
            <person name="Copeland A."/>
            <person name="Barry K.W."/>
            <person name="Cichocki N."/>
            <person name="Veneault-Fourrey C."/>
            <person name="LaButti K."/>
            <person name="Lindquist E.A."/>
            <person name="Lipzen A."/>
            <person name="Lundell T."/>
            <person name="Morin E."/>
            <person name="Murat C."/>
            <person name="Riley R."/>
            <person name="Ohm R."/>
            <person name="Sun H."/>
            <person name="Tunlid A."/>
            <person name="Henrissat B."/>
            <person name="Grigoriev I.V."/>
            <person name="Hibbett D.S."/>
            <person name="Martin F."/>
        </authorList>
    </citation>
    <scope>NUCLEOTIDE SEQUENCE [LARGE SCALE GENOMIC DNA]</scope>
    <source>
        <strain evidence="2">h7</strain>
    </source>
</reference>
<dbReference type="AlphaFoldDB" id="A0A0C3C102"/>
<reference evidence="1 2" key="1">
    <citation type="submission" date="2014-04" db="EMBL/GenBank/DDBJ databases">
        <authorList>
            <consortium name="DOE Joint Genome Institute"/>
            <person name="Kuo A."/>
            <person name="Gay G."/>
            <person name="Dore J."/>
            <person name="Kohler A."/>
            <person name="Nagy L.G."/>
            <person name="Floudas D."/>
            <person name="Copeland A."/>
            <person name="Barry K.W."/>
            <person name="Cichocki N."/>
            <person name="Veneault-Fourrey C."/>
            <person name="LaButti K."/>
            <person name="Lindquist E.A."/>
            <person name="Lipzen A."/>
            <person name="Lundell T."/>
            <person name="Morin E."/>
            <person name="Murat C."/>
            <person name="Sun H."/>
            <person name="Tunlid A."/>
            <person name="Henrissat B."/>
            <person name="Grigoriev I.V."/>
            <person name="Hibbett D.S."/>
            <person name="Martin F."/>
            <person name="Nordberg H.P."/>
            <person name="Cantor M.N."/>
            <person name="Hua S.X."/>
        </authorList>
    </citation>
    <scope>NUCLEOTIDE SEQUENCE [LARGE SCALE GENOMIC DNA]</scope>
    <source>
        <strain evidence="2">h7</strain>
    </source>
</reference>
<dbReference type="HOGENOM" id="CLU_1731686_0_0_1"/>
<gene>
    <name evidence="1" type="ORF">M413DRAFT_31054</name>
</gene>